<evidence type="ECO:0000256" key="5">
    <source>
        <dbReference type="ARBA" id="ARBA00022679"/>
    </source>
</evidence>
<evidence type="ECO:0000313" key="14">
    <source>
        <dbReference type="EMBL" id="QHL86809.1"/>
    </source>
</evidence>
<dbReference type="Pfam" id="PF00512">
    <property type="entry name" value="HisKA"/>
    <property type="match status" value="1"/>
</dbReference>
<dbReference type="SMART" id="SM00387">
    <property type="entry name" value="HATPase_c"/>
    <property type="match status" value="1"/>
</dbReference>
<keyword evidence="5" id="KW-0808">Transferase</keyword>
<evidence type="ECO:0000256" key="9">
    <source>
        <dbReference type="ARBA" id="ARBA00023012"/>
    </source>
</evidence>
<evidence type="ECO:0000313" key="15">
    <source>
        <dbReference type="Proteomes" id="UP000464214"/>
    </source>
</evidence>
<dbReference type="Gene3D" id="6.10.340.10">
    <property type="match status" value="1"/>
</dbReference>
<dbReference type="EMBL" id="CP047897">
    <property type="protein sequence ID" value="QHL86809.1"/>
    <property type="molecule type" value="Genomic_DNA"/>
</dbReference>
<dbReference type="EC" id="2.7.13.3" evidence="3"/>
<evidence type="ECO:0000256" key="8">
    <source>
        <dbReference type="ARBA" id="ARBA00022989"/>
    </source>
</evidence>
<comment type="catalytic activity">
    <reaction evidence="1">
        <text>ATP + protein L-histidine = ADP + protein N-phospho-L-histidine.</text>
        <dbReference type="EC" id="2.7.13.3"/>
    </reaction>
</comment>
<reference evidence="14 15" key="1">
    <citation type="submission" date="2020-01" db="EMBL/GenBank/DDBJ databases">
        <authorList>
            <person name="Kim M."/>
        </authorList>
    </citation>
    <scope>NUCLEOTIDE SEQUENCE [LARGE SCALE GENOMIC DNA]</scope>
    <source>
        <strain evidence="14 15">BT10</strain>
    </source>
</reference>
<dbReference type="GO" id="GO:0005886">
    <property type="term" value="C:plasma membrane"/>
    <property type="evidence" value="ECO:0007669"/>
    <property type="project" value="TreeGrafter"/>
</dbReference>
<feature type="transmembrane region" description="Helical" evidence="11">
    <location>
        <begin position="153"/>
        <end position="176"/>
    </location>
</feature>
<dbReference type="Pfam" id="PF00672">
    <property type="entry name" value="HAMP"/>
    <property type="match status" value="1"/>
</dbReference>
<dbReference type="SMART" id="SM00388">
    <property type="entry name" value="HisKA"/>
    <property type="match status" value="1"/>
</dbReference>
<sequence>MKIKTRLMLQFSGIIAGILLLFCLTVYYFSSLSRKNDYDGRILNRAYATAHFVLDADTVSEQQHALDQRLYHQMLPREIVQVYDQNLNLLFTEGEDDLNLSPGFLQQVVASGEVRTMQGERQIVGVRYLHRGRPHVIIASSVDLYNLRTLDHLLTLLISGLVASMLVVVASGWVFARAALKPFLKVISEVEKINASDLSLRLTQAQGTDEVAQLAQTFNKMLDRIEIAFEAQRTFVYSASHELRTPLTAMIGELQVALMKDREAPEYKRVLQSSLEDAHLLAQLSNGLLQMVQASTDSSKIPMAALQMDELVWQACTEAKKRSPAIMLDVQFENMPEDEKELQVWGNDALLLIAVVNVLENASKFSMKDAAISVTIEVQAQDLILKVRDQGIGMTPEDVRKVFVPFFRAENVRDISGHGIGLPLAEKIIKLHRGSIQVNSQLNQGTEVVLSFPKLKQVYTL</sequence>
<dbReference type="SUPFAM" id="SSF158472">
    <property type="entry name" value="HAMP domain-like"/>
    <property type="match status" value="1"/>
</dbReference>
<dbReference type="Pfam" id="PF02518">
    <property type="entry name" value="HATPase_c"/>
    <property type="match status" value="1"/>
</dbReference>
<keyword evidence="7" id="KW-0418">Kinase</keyword>
<dbReference type="SUPFAM" id="SSF47384">
    <property type="entry name" value="Homodimeric domain of signal transducing histidine kinase"/>
    <property type="match status" value="1"/>
</dbReference>
<dbReference type="CDD" id="cd00082">
    <property type="entry name" value="HisKA"/>
    <property type="match status" value="1"/>
</dbReference>
<dbReference type="KEGG" id="nib:GU926_04890"/>
<name>A0A6P1NX86_9BACT</name>
<keyword evidence="9" id="KW-0902">Two-component regulatory system</keyword>
<evidence type="ECO:0000256" key="4">
    <source>
        <dbReference type="ARBA" id="ARBA00022553"/>
    </source>
</evidence>
<dbReference type="SMART" id="SM00304">
    <property type="entry name" value="HAMP"/>
    <property type="match status" value="1"/>
</dbReference>
<keyword evidence="6 11" id="KW-0812">Transmembrane</keyword>
<evidence type="ECO:0000256" key="1">
    <source>
        <dbReference type="ARBA" id="ARBA00000085"/>
    </source>
</evidence>
<keyword evidence="10 11" id="KW-0472">Membrane</keyword>
<dbReference type="PROSITE" id="PS50885">
    <property type="entry name" value="HAMP"/>
    <property type="match status" value="1"/>
</dbReference>
<protein>
    <recommendedName>
        <fullName evidence="3">histidine kinase</fullName>
        <ecNumber evidence="3">2.7.13.3</ecNumber>
    </recommendedName>
</protein>
<evidence type="ECO:0000256" key="10">
    <source>
        <dbReference type="ARBA" id="ARBA00023136"/>
    </source>
</evidence>
<feature type="transmembrane region" description="Helical" evidence="11">
    <location>
        <begin position="7"/>
        <end position="29"/>
    </location>
</feature>
<evidence type="ECO:0000256" key="3">
    <source>
        <dbReference type="ARBA" id="ARBA00012438"/>
    </source>
</evidence>
<feature type="domain" description="HAMP" evidence="13">
    <location>
        <begin position="177"/>
        <end position="230"/>
    </location>
</feature>
<keyword evidence="15" id="KW-1185">Reference proteome</keyword>
<evidence type="ECO:0000256" key="7">
    <source>
        <dbReference type="ARBA" id="ARBA00022777"/>
    </source>
</evidence>
<dbReference type="InterPro" id="IPR036097">
    <property type="entry name" value="HisK_dim/P_sf"/>
</dbReference>
<accession>A0A6P1NX86</accession>
<dbReference type="PANTHER" id="PTHR45436">
    <property type="entry name" value="SENSOR HISTIDINE KINASE YKOH"/>
    <property type="match status" value="1"/>
</dbReference>
<dbReference type="SUPFAM" id="SSF55874">
    <property type="entry name" value="ATPase domain of HSP90 chaperone/DNA topoisomerase II/histidine kinase"/>
    <property type="match status" value="1"/>
</dbReference>
<dbReference type="CDD" id="cd06225">
    <property type="entry name" value="HAMP"/>
    <property type="match status" value="1"/>
</dbReference>
<dbReference type="InterPro" id="IPR004358">
    <property type="entry name" value="Sig_transdc_His_kin-like_C"/>
</dbReference>
<comment type="subcellular location">
    <subcellularLocation>
        <location evidence="2">Membrane</location>
    </subcellularLocation>
</comment>
<dbReference type="InterPro" id="IPR003661">
    <property type="entry name" value="HisK_dim/P_dom"/>
</dbReference>
<dbReference type="AlphaFoldDB" id="A0A6P1NX86"/>
<dbReference type="GO" id="GO:0000155">
    <property type="term" value="F:phosphorelay sensor kinase activity"/>
    <property type="evidence" value="ECO:0007669"/>
    <property type="project" value="InterPro"/>
</dbReference>
<organism evidence="14 15">
    <name type="scientific">Nibribacter ruber</name>
    <dbReference type="NCBI Taxonomy" id="2698458"/>
    <lineage>
        <taxon>Bacteria</taxon>
        <taxon>Pseudomonadati</taxon>
        <taxon>Bacteroidota</taxon>
        <taxon>Cytophagia</taxon>
        <taxon>Cytophagales</taxon>
        <taxon>Hymenobacteraceae</taxon>
        <taxon>Nibribacter</taxon>
    </lineage>
</organism>
<dbReference type="InterPro" id="IPR050428">
    <property type="entry name" value="TCS_sensor_his_kinase"/>
</dbReference>
<dbReference type="Gene3D" id="3.30.565.10">
    <property type="entry name" value="Histidine kinase-like ATPase, C-terminal domain"/>
    <property type="match status" value="1"/>
</dbReference>
<keyword evidence="4" id="KW-0597">Phosphoprotein</keyword>
<dbReference type="InterPro" id="IPR003594">
    <property type="entry name" value="HATPase_dom"/>
</dbReference>
<proteinExistence type="predicted"/>
<evidence type="ECO:0000256" key="6">
    <source>
        <dbReference type="ARBA" id="ARBA00022692"/>
    </source>
</evidence>
<dbReference type="RefSeq" id="WP_160689567.1">
    <property type="nucleotide sequence ID" value="NZ_CP047897.1"/>
</dbReference>
<evidence type="ECO:0000259" key="12">
    <source>
        <dbReference type="PROSITE" id="PS50109"/>
    </source>
</evidence>
<dbReference type="Gene3D" id="1.10.287.130">
    <property type="match status" value="1"/>
</dbReference>
<gene>
    <name evidence="14" type="ORF">GU926_04890</name>
</gene>
<keyword evidence="8 11" id="KW-1133">Transmembrane helix</keyword>
<dbReference type="PROSITE" id="PS50109">
    <property type="entry name" value="HIS_KIN"/>
    <property type="match status" value="1"/>
</dbReference>
<dbReference type="InterPro" id="IPR003660">
    <property type="entry name" value="HAMP_dom"/>
</dbReference>
<evidence type="ECO:0000256" key="2">
    <source>
        <dbReference type="ARBA" id="ARBA00004370"/>
    </source>
</evidence>
<dbReference type="InterPro" id="IPR036890">
    <property type="entry name" value="HATPase_C_sf"/>
</dbReference>
<dbReference type="Proteomes" id="UP000464214">
    <property type="component" value="Chromosome"/>
</dbReference>
<evidence type="ECO:0000256" key="11">
    <source>
        <dbReference type="SAM" id="Phobius"/>
    </source>
</evidence>
<evidence type="ECO:0000259" key="13">
    <source>
        <dbReference type="PROSITE" id="PS50885"/>
    </source>
</evidence>
<dbReference type="PANTHER" id="PTHR45436:SF5">
    <property type="entry name" value="SENSOR HISTIDINE KINASE TRCS"/>
    <property type="match status" value="1"/>
</dbReference>
<feature type="domain" description="Histidine kinase" evidence="12">
    <location>
        <begin position="238"/>
        <end position="456"/>
    </location>
</feature>
<dbReference type="InterPro" id="IPR005467">
    <property type="entry name" value="His_kinase_dom"/>
</dbReference>
<dbReference type="PRINTS" id="PR00344">
    <property type="entry name" value="BCTRLSENSOR"/>
</dbReference>